<keyword evidence="1" id="KW-0175">Coiled coil</keyword>
<dbReference type="AlphaFoldDB" id="A0A2N3I029"/>
<feature type="coiled-coil region" evidence="1">
    <location>
        <begin position="35"/>
        <end position="69"/>
    </location>
</feature>
<protein>
    <recommendedName>
        <fullName evidence="5">Lipoprotein</fullName>
    </recommendedName>
</protein>
<gene>
    <name evidence="3" type="ORF">Rain11_2655</name>
</gene>
<reference evidence="3 4" key="1">
    <citation type="submission" date="2017-06" db="EMBL/GenBank/DDBJ databases">
        <title>Raineya orbicola gen. nov., sp. nov. a slightly thermophilic bacterium of the phylum Bacteroidetes and the description of Raineyaceae fam. nov.</title>
        <authorList>
            <person name="Albuquerque L."/>
            <person name="Polonia A.R.M."/>
            <person name="Barroso C."/>
            <person name="Froufe H.J.C."/>
            <person name="Lage O."/>
            <person name="Lobo-Da-Cunha A."/>
            <person name="Egas C."/>
            <person name="Da Costa M.S."/>
        </authorList>
    </citation>
    <scope>NUCLEOTIDE SEQUENCE [LARGE SCALE GENOMIC DNA]</scope>
    <source>
        <strain evidence="3 4">SPSPC-11</strain>
    </source>
</reference>
<organism evidence="3 4">
    <name type="scientific">Raineya orbicola</name>
    <dbReference type="NCBI Taxonomy" id="2016530"/>
    <lineage>
        <taxon>Bacteria</taxon>
        <taxon>Pseudomonadati</taxon>
        <taxon>Bacteroidota</taxon>
        <taxon>Cytophagia</taxon>
        <taxon>Cytophagales</taxon>
        <taxon>Raineyaceae</taxon>
        <taxon>Raineya</taxon>
    </lineage>
</organism>
<evidence type="ECO:0000313" key="3">
    <source>
        <dbReference type="EMBL" id="PKQ63678.1"/>
    </source>
</evidence>
<evidence type="ECO:0000256" key="1">
    <source>
        <dbReference type="SAM" id="Coils"/>
    </source>
</evidence>
<keyword evidence="4" id="KW-1185">Reference proteome</keyword>
<proteinExistence type="predicted"/>
<comment type="caution">
    <text evidence="3">The sequence shown here is derived from an EMBL/GenBank/DDBJ whole genome shotgun (WGS) entry which is preliminary data.</text>
</comment>
<feature type="coiled-coil region" evidence="1">
    <location>
        <begin position="106"/>
        <end position="136"/>
    </location>
</feature>
<dbReference type="RefSeq" id="WP_101359918.1">
    <property type="nucleotide sequence ID" value="NZ_NKXO01000078.1"/>
</dbReference>
<evidence type="ECO:0000256" key="2">
    <source>
        <dbReference type="SAM" id="SignalP"/>
    </source>
</evidence>
<accession>A0A2N3I029</accession>
<evidence type="ECO:0008006" key="5">
    <source>
        <dbReference type="Google" id="ProtNLM"/>
    </source>
</evidence>
<feature type="chain" id="PRO_5014859085" description="Lipoprotein" evidence="2">
    <location>
        <begin position="20"/>
        <end position="205"/>
    </location>
</feature>
<keyword evidence="2" id="KW-0732">Signal</keyword>
<sequence length="205" mass="23627">MRKVVFYAILTCLACLYVACNNSGGNAVSGGGEDAQQKQERLKHFHDEYAGLNREHQEMEMERRDYQDYFDTLRNLYTSLKPQPEPAFDALQQRFQATMKEDSDMISEFVKEIDELQNVINRYEKGEITYEKAEQDRRVLDSKHQKVQSTHEKISKDLDKEITELKELITKAGGKDKIPAMYTKNRDALKTGNTATATTTDTTKK</sequence>
<evidence type="ECO:0000313" key="4">
    <source>
        <dbReference type="Proteomes" id="UP000233387"/>
    </source>
</evidence>
<name>A0A2N3I029_9BACT</name>
<dbReference type="EMBL" id="NKXO01000078">
    <property type="protein sequence ID" value="PKQ63678.1"/>
    <property type="molecule type" value="Genomic_DNA"/>
</dbReference>
<feature type="signal peptide" evidence="2">
    <location>
        <begin position="1"/>
        <end position="19"/>
    </location>
</feature>
<dbReference type="Proteomes" id="UP000233387">
    <property type="component" value="Unassembled WGS sequence"/>
</dbReference>
<dbReference type="Gene3D" id="1.10.287.1490">
    <property type="match status" value="1"/>
</dbReference>